<proteinExistence type="predicted"/>
<dbReference type="EMBL" id="MN740786">
    <property type="protein sequence ID" value="QHU11586.1"/>
    <property type="molecule type" value="Genomic_DNA"/>
</dbReference>
<sequence>MSLVLSCPHCQEWMYIEKKDVNCAIFRHAVFRATMEPIPPHSSREECERLVSQNAVYGCAKPFRVVLSKTPVHNDDFVAEICDYI</sequence>
<protein>
    <submittedName>
        <fullName evidence="1">Uncharacterized protein</fullName>
    </submittedName>
</protein>
<accession>A0A6C0K3D0</accession>
<reference evidence="1" key="1">
    <citation type="journal article" date="2020" name="Nature">
        <title>Giant virus diversity and host interactions through global metagenomics.</title>
        <authorList>
            <person name="Schulz F."/>
            <person name="Roux S."/>
            <person name="Paez-Espino D."/>
            <person name="Jungbluth S."/>
            <person name="Walsh D.A."/>
            <person name="Denef V.J."/>
            <person name="McMahon K.D."/>
            <person name="Konstantinidis K.T."/>
            <person name="Eloe-Fadrosh E.A."/>
            <person name="Kyrpides N.C."/>
            <person name="Woyke T."/>
        </authorList>
    </citation>
    <scope>NUCLEOTIDE SEQUENCE</scope>
    <source>
        <strain evidence="1">GVMAG-S-1101169-75</strain>
    </source>
</reference>
<evidence type="ECO:0000313" key="1">
    <source>
        <dbReference type="EMBL" id="QHU11586.1"/>
    </source>
</evidence>
<dbReference type="AlphaFoldDB" id="A0A6C0K3D0"/>
<organism evidence="1">
    <name type="scientific">viral metagenome</name>
    <dbReference type="NCBI Taxonomy" id="1070528"/>
    <lineage>
        <taxon>unclassified sequences</taxon>
        <taxon>metagenomes</taxon>
        <taxon>organismal metagenomes</taxon>
    </lineage>
</organism>
<name>A0A6C0K3D0_9ZZZZ</name>